<comment type="caution">
    <text evidence="2">The sequence shown here is derived from an EMBL/GenBank/DDBJ whole genome shotgun (WGS) entry which is preliminary data.</text>
</comment>
<accession>A0A0L6UFR9</accession>
<dbReference type="VEuPathDB" id="FungiDB:VP01_6666g1"/>
<feature type="non-terminal residue" evidence="2">
    <location>
        <position position="149"/>
    </location>
</feature>
<proteinExistence type="predicted"/>
<dbReference type="OrthoDB" id="1915076at2759"/>
<reference evidence="2 3" key="1">
    <citation type="submission" date="2015-08" db="EMBL/GenBank/DDBJ databases">
        <title>Next Generation Sequencing and Analysis of the Genome of Puccinia sorghi L Schw, the Causal Agent of Maize Common Rust.</title>
        <authorList>
            <person name="Rochi L."/>
            <person name="Burguener G."/>
            <person name="Darino M."/>
            <person name="Turjanski A."/>
            <person name="Kreff E."/>
            <person name="Dieguez M.J."/>
            <person name="Sacco F."/>
        </authorList>
    </citation>
    <scope>NUCLEOTIDE SEQUENCE [LARGE SCALE GENOMIC DNA]</scope>
    <source>
        <strain evidence="2 3">RO10H11247</strain>
    </source>
</reference>
<evidence type="ECO:0000313" key="3">
    <source>
        <dbReference type="Proteomes" id="UP000037035"/>
    </source>
</evidence>
<name>A0A0L6UFR9_9BASI</name>
<feature type="compositionally biased region" description="Basic and acidic residues" evidence="1">
    <location>
        <begin position="1"/>
        <end position="19"/>
    </location>
</feature>
<feature type="region of interest" description="Disordered" evidence="1">
    <location>
        <begin position="1"/>
        <end position="24"/>
    </location>
</feature>
<sequence>DQDIRQRKLNMDRKTEGRRNQANKKSYWNSLHPNTLGTIKLVSAHLSFLEIESDGNCSFQVVSYCLGRWQNDHISVWNKLYQDTKERSQLYIKAPMKERNGRRIILIDIYGIYSFIKRIKFESSGPCHVGNWMPIPTAEDLIANIFKSP</sequence>
<evidence type="ECO:0000313" key="2">
    <source>
        <dbReference type="EMBL" id="KNZ47122.1"/>
    </source>
</evidence>
<organism evidence="2 3">
    <name type="scientific">Puccinia sorghi</name>
    <dbReference type="NCBI Taxonomy" id="27349"/>
    <lineage>
        <taxon>Eukaryota</taxon>
        <taxon>Fungi</taxon>
        <taxon>Dikarya</taxon>
        <taxon>Basidiomycota</taxon>
        <taxon>Pucciniomycotina</taxon>
        <taxon>Pucciniomycetes</taxon>
        <taxon>Pucciniales</taxon>
        <taxon>Pucciniaceae</taxon>
        <taxon>Puccinia</taxon>
    </lineage>
</organism>
<dbReference type="AlphaFoldDB" id="A0A0L6UFR9"/>
<dbReference type="EMBL" id="LAVV01012013">
    <property type="protein sequence ID" value="KNZ47122.1"/>
    <property type="molecule type" value="Genomic_DNA"/>
</dbReference>
<gene>
    <name evidence="2" type="ORF">VP01_6666g1</name>
</gene>
<evidence type="ECO:0000256" key="1">
    <source>
        <dbReference type="SAM" id="MobiDB-lite"/>
    </source>
</evidence>
<evidence type="ECO:0008006" key="4">
    <source>
        <dbReference type="Google" id="ProtNLM"/>
    </source>
</evidence>
<keyword evidence="3" id="KW-1185">Reference proteome</keyword>
<feature type="non-terminal residue" evidence="2">
    <location>
        <position position="1"/>
    </location>
</feature>
<protein>
    <recommendedName>
        <fullName evidence="4">OTU domain-containing protein</fullName>
    </recommendedName>
</protein>
<dbReference type="Proteomes" id="UP000037035">
    <property type="component" value="Unassembled WGS sequence"/>
</dbReference>